<dbReference type="PANTHER" id="PTHR12894:SF49">
    <property type="entry name" value="VAM6_VPS39-LIKE PROTEIN"/>
    <property type="match status" value="1"/>
</dbReference>
<dbReference type="Pfam" id="PF10367">
    <property type="entry name" value="zf-Vps39_C"/>
    <property type="match status" value="1"/>
</dbReference>
<reference evidence="6" key="3">
    <citation type="submission" date="2025-09" db="UniProtKB">
        <authorList>
            <consortium name="Ensembl"/>
        </authorList>
    </citation>
    <scope>IDENTIFICATION</scope>
    <source>
        <strain evidence="6">Brown Norway</strain>
    </source>
</reference>
<dbReference type="Pfam" id="PF10366">
    <property type="entry name" value="Vps39_1"/>
    <property type="match status" value="1"/>
</dbReference>
<evidence type="ECO:0000259" key="5">
    <source>
        <dbReference type="PROSITE" id="PS50219"/>
    </source>
</evidence>
<reference evidence="6" key="1">
    <citation type="submission" date="2024-01" db="EMBL/GenBank/DDBJ databases">
        <title>GRCr8: a new rat reference genome assembly contstructed from accurate long reads and long range scaffolding.</title>
        <authorList>
            <person name="Doris P.A."/>
            <person name="Kalbfleisch T."/>
            <person name="Li K."/>
            <person name="Howe K."/>
            <person name="Wood J."/>
        </authorList>
    </citation>
    <scope>NUCLEOTIDE SEQUENCE [LARGE SCALE GENOMIC DNA]</scope>
    <source>
        <strain evidence="6">Brown Norway</strain>
    </source>
</reference>
<organism evidence="6 7">
    <name type="scientific">Rattus norvegicus</name>
    <name type="common">Rat</name>
    <dbReference type="NCBI Taxonomy" id="10116"/>
    <lineage>
        <taxon>Eukaryota</taxon>
        <taxon>Metazoa</taxon>
        <taxon>Chordata</taxon>
        <taxon>Craniata</taxon>
        <taxon>Vertebrata</taxon>
        <taxon>Euteleostomi</taxon>
        <taxon>Mammalia</taxon>
        <taxon>Eutheria</taxon>
        <taxon>Euarchontoglires</taxon>
        <taxon>Glires</taxon>
        <taxon>Rodentia</taxon>
        <taxon>Myomorpha</taxon>
        <taxon>Muroidea</taxon>
        <taxon>Muridae</taxon>
        <taxon>Murinae</taxon>
        <taxon>Rattus</taxon>
    </lineage>
</organism>
<protein>
    <submittedName>
        <fullName evidence="6">VPS39 subunit of HOPS complex</fullName>
    </submittedName>
</protein>
<evidence type="ECO:0000313" key="6">
    <source>
        <dbReference type="Ensembl" id="ENSRNOP00000086938.1"/>
    </source>
</evidence>
<feature type="repeat" description="CHCR" evidence="4">
    <location>
        <begin position="538"/>
        <end position="715"/>
    </location>
</feature>
<evidence type="ECO:0000256" key="3">
    <source>
        <dbReference type="ARBA" id="ARBA00038201"/>
    </source>
</evidence>
<gene>
    <name evidence="6 8" type="primary">Vps39</name>
</gene>
<dbReference type="AGR" id="RGD:1304858"/>
<dbReference type="AlphaFoldDB" id="A0A8I6A3C4"/>
<dbReference type="InterPro" id="IPR019453">
    <property type="entry name" value="VPS39/TGFA1_Znf"/>
</dbReference>
<dbReference type="RGD" id="1304858">
    <property type="gene designation" value="Vps39"/>
</dbReference>
<sequence>MHDAFEPVPILEKLPLQIDCLAAWEEWLLVGTKQGHLLLYRIRKDVVPADVASPESGSCNRFEVTLEKSNKNFSKKIQQIHVVSQFKILVSFLLATVPWSHRILIGSAVSPQHTETGEEVLRMCVAVRKKLQLYFWKDREFHELQGDFSVPDVPKSMAWCENSICVGFKRDYYLIRVDAKGSIKELFPTGKQLEPLVAPLADGKVAVGQDDLTVVLNEEGICTQKCALNWTDIPVAMEHQPPYIVAVLPRYVEIRTLEPRLLVQSIELQRPRPCIIVKPMPTYLLPPPDQTLSMWPEMKDDSDSEKQQQIHHIKNLYAFNLFCQKRFDESMQVFAKLGTDPTHVMGLYPDLLPTDYRKQLQYPNPLPTLSGAELEKAHLALIDYLTQKRSQLVKKLNDSDHQSSTSPLMEGTPTIKSKQKLLQIIDTTLLKCYLHTNVALVAPLLRLENNHCHIEESEHVLKKAHKYSELIILYEKKGLHEKALQVLVDQSKKANSPLKGHERTVQYLQHLGTENLHLIFSYSIWVLRDFPEDGLKIFTEDLPEVESLPRDRVLNFLIENFKALAIPYLEHIIHVWEETGTRFHNCLIQLYCEKVQNLMKDYLLSLPTGKSPVPAGEEAGELGESRQKLLTFLEISSSYDPGRLICDFPFDGLLEERALLLGRMGKHEQALFIYVHVLKDTKMAKEYCHKHYDQNKEGNKDVYLSLLRMYLSPPSIHCLGPIKLELLEPQANLQAALQVLELHYSKLDTTKAINLLPANTQINDIRIFLEKVLEENAQKKRFNQVLKNLLHAEFLRVQEERILHQQVKCIITEEKVCMVCKKKIGNSAFARYPNGVVVHYFCSKEVNSADT</sequence>
<dbReference type="InterPro" id="IPR000547">
    <property type="entry name" value="Clathrin_H-chain/VPS_repeat"/>
</dbReference>
<evidence type="ECO:0000256" key="1">
    <source>
        <dbReference type="ARBA" id="ARBA00004184"/>
    </source>
</evidence>
<dbReference type="PANTHER" id="PTHR12894">
    <property type="entry name" value="CNH DOMAIN CONTAINING"/>
    <property type="match status" value="1"/>
</dbReference>
<name>A0A8I6A3C4_RAT</name>
<feature type="domain" description="CNH" evidence="5">
    <location>
        <begin position="15"/>
        <end position="281"/>
    </location>
</feature>
<dbReference type="GeneTree" id="ENSGT00530000063596"/>
<comment type="similarity">
    <text evidence="3">Belongs to the VAM6/VPS39 family.</text>
</comment>
<dbReference type="InterPro" id="IPR032914">
    <property type="entry name" value="Vam6/VPS39/TRAP1"/>
</dbReference>
<dbReference type="GO" id="GO:0006886">
    <property type="term" value="P:intracellular protein transport"/>
    <property type="evidence" value="ECO:0007669"/>
    <property type="project" value="UniProtKB-UniRule"/>
</dbReference>
<dbReference type="InterPro" id="IPR019452">
    <property type="entry name" value="VPS39/TGF_beta_rcpt-assoc_1"/>
</dbReference>
<dbReference type="InterPro" id="IPR001180">
    <property type="entry name" value="CNH_dom"/>
</dbReference>
<evidence type="ECO:0000256" key="2">
    <source>
        <dbReference type="ARBA" id="ARBA00023136"/>
    </source>
</evidence>
<evidence type="ECO:0007829" key="9">
    <source>
        <dbReference type="PeptideAtlas" id="A0A8I6A3C4"/>
    </source>
</evidence>
<accession>A0A8I6A3C4</accession>
<dbReference type="Proteomes" id="UP000002494">
    <property type="component" value="Chromosome 3"/>
</dbReference>
<dbReference type="GO" id="GO:0016192">
    <property type="term" value="P:vesicle-mediated transport"/>
    <property type="evidence" value="ECO:0007669"/>
    <property type="project" value="InterPro"/>
</dbReference>
<evidence type="ECO:0000313" key="8">
    <source>
        <dbReference type="RGD" id="1304858"/>
    </source>
</evidence>
<keyword evidence="9" id="KW-1267">Proteomics identification</keyword>
<keyword evidence="2" id="KW-0472">Membrane</keyword>
<proteinExistence type="evidence at protein level"/>
<reference evidence="6" key="2">
    <citation type="submission" date="2025-08" db="UniProtKB">
        <authorList>
            <consortium name="Ensembl"/>
        </authorList>
    </citation>
    <scope>IDENTIFICATION</scope>
    <source>
        <strain evidence="6">Brown Norway</strain>
    </source>
</reference>
<evidence type="ECO:0000256" key="4">
    <source>
        <dbReference type="PROSITE-ProRule" id="PRU01006"/>
    </source>
</evidence>
<dbReference type="PROSITE" id="PS50236">
    <property type="entry name" value="CHCR"/>
    <property type="match status" value="1"/>
</dbReference>
<dbReference type="Pfam" id="PF00780">
    <property type="entry name" value="CNH"/>
    <property type="match status" value="1"/>
</dbReference>
<dbReference type="GO" id="GO:0012505">
    <property type="term" value="C:endomembrane system"/>
    <property type="evidence" value="ECO:0007669"/>
    <property type="project" value="UniProtKB-SubCell"/>
</dbReference>
<evidence type="ECO:0000313" key="7">
    <source>
        <dbReference type="Proteomes" id="UP000002494"/>
    </source>
</evidence>
<comment type="subcellular location">
    <subcellularLocation>
        <location evidence="1">Endomembrane system</location>
        <topology evidence="1">Peripheral membrane protein</topology>
    </subcellularLocation>
</comment>
<dbReference type="Ensembl" id="ENSRNOT00000119603.2">
    <property type="protein sequence ID" value="ENSRNOP00000086938.1"/>
    <property type="gene ID" value="ENSRNOG00000008316.9"/>
</dbReference>
<keyword evidence="7" id="KW-1185">Reference proteome</keyword>
<dbReference type="PROSITE" id="PS50219">
    <property type="entry name" value="CNH"/>
    <property type="match status" value="1"/>
</dbReference>